<dbReference type="Pfam" id="PF00201">
    <property type="entry name" value="UDPGT"/>
    <property type="match status" value="1"/>
</dbReference>
<dbReference type="InterPro" id="IPR050481">
    <property type="entry name" value="UDP-glycosyltransf_plant"/>
</dbReference>
<dbReference type="InterPro" id="IPR035595">
    <property type="entry name" value="UDP_glycos_trans_CS"/>
</dbReference>
<dbReference type="CDD" id="cd03784">
    <property type="entry name" value="GT1_Gtf-like"/>
    <property type="match status" value="1"/>
</dbReference>
<dbReference type="FunFam" id="3.40.50.2000:FF:000087">
    <property type="entry name" value="Glycosyltransferase"/>
    <property type="match status" value="1"/>
</dbReference>
<gene>
    <name evidence="6" type="primary">LOC104599616</name>
</gene>
<dbReference type="OMA" id="MNKPDDV"/>
<dbReference type="InParanoid" id="A0A1U8A0U8"/>
<dbReference type="Gene3D" id="3.40.50.2000">
    <property type="entry name" value="Glycogen Phosphorylase B"/>
    <property type="match status" value="2"/>
</dbReference>
<evidence type="ECO:0000256" key="4">
    <source>
        <dbReference type="RuleBase" id="RU362057"/>
    </source>
</evidence>
<dbReference type="OrthoDB" id="5835829at2759"/>
<sequence>MMASPSRRIFHVTMYPWFAIGHITPYLHLSNQLAEKGHRVSFFLPPKTKSKLEHLNRYPHLIRFITIPIARVDGLPPTAETTADVSSPMVPLLMTTLDLTKDHVEAFLLDLKPDLVFYDLAYWLPALARHLGIKSIHYSVVSSAASSYLASPARMPPSAGVKQLTQEELMQPPMGYPSSSPFQIRRYETRDALLAFQDRGDGLTFYDMLTTSFGDSDAICFRTCREIEGPYCDYMATQYGKPVLLTGPLILPAHHQQPNTRLLDEPWSKWLGNFKEGSVVYCAFGSECILQKDQFQELVLGFELTGLPFLVALKPPHGASTIEEALPDGFKERVQGRGVVHGGWVPQTQILSHPSVGCFVSHCGYGSMWESLVSSCQIVLIPNYGDQFMHTQLLTRSLKVAVEVERREEDGWFSRESVCKAIRLVMDGENQIRKEVKANHVKWRDFLLDENMQSSYIDAFIHDLRVLLGWRD</sequence>
<accession>A0A1U8A0U8</accession>
<keyword evidence="5" id="KW-1185">Reference proteome</keyword>
<dbReference type="PANTHER" id="PTHR48049">
    <property type="entry name" value="GLYCOSYLTRANSFERASE"/>
    <property type="match status" value="1"/>
</dbReference>
<keyword evidence="3" id="KW-0328">Glycosyltransferase</keyword>
<organism evidence="5 6">
    <name type="scientific">Nelumbo nucifera</name>
    <name type="common">Sacred lotus</name>
    <dbReference type="NCBI Taxonomy" id="4432"/>
    <lineage>
        <taxon>Eukaryota</taxon>
        <taxon>Viridiplantae</taxon>
        <taxon>Streptophyta</taxon>
        <taxon>Embryophyta</taxon>
        <taxon>Tracheophyta</taxon>
        <taxon>Spermatophyta</taxon>
        <taxon>Magnoliopsida</taxon>
        <taxon>Proteales</taxon>
        <taxon>Nelumbonaceae</taxon>
        <taxon>Nelumbo</taxon>
    </lineage>
</organism>
<evidence type="ECO:0000256" key="2">
    <source>
        <dbReference type="ARBA" id="ARBA00022679"/>
    </source>
</evidence>
<keyword evidence="2 3" id="KW-0808">Transferase</keyword>
<dbReference type="eggNOG" id="KOG1192">
    <property type="taxonomic scope" value="Eukaryota"/>
</dbReference>
<proteinExistence type="inferred from homology"/>
<dbReference type="EC" id="2.4.1.-" evidence="4"/>
<dbReference type="Proteomes" id="UP000189703">
    <property type="component" value="Unplaced"/>
</dbReference>
<dbReference type="FunCoup" id="A0A1U8A0U8">
    <property type="interactions" value="208"/>
</dbReference>
<name>A0A1U8A0U8_NELNU</name>
<evidence type="ECO:0000256" key="3">
    <source>
        <dbReference type="RuleBase" id="RU003718"/>
    </source>
</evidence>
<dbReference type="KEGG" id="nnu:104599616"/>
<dbReference type="SUPFAM" id="SSF53756">
    <property type="entry name" value="UDP-Glycosyltransferase/glycogen phosphorylase"/>
    <property type="match status" value="1"/>
</dbReference>
<dbReference type="AlphaFoldDB" id="A0A1U8A0U8"/>
<evidence type="ECO:0000313" key="6">
    <source>
        <dbReference type="RefSeq" id="XP_010260530.2"/>
    </source>
</evidence>
<protein>
    <recommendedName>
        <fullName evidence="4">Glycosyltransferase</fullName>
        <ecNumber evidence="4">2.4.1.-</ecNumber>
    </recommendedName>
</protein>
<dbReference type="PANTHER" id="PTHR48049:SF91">
    <property type="entry name" value="UDP-GLYCOSYLTRANSFERASE 79B7-RELATED"/>
    <property type="match status" value="1"/>
</dbReference>
<dbReference type="PROSITE" id="PS00375">
    <property type="entry name" value="UDPGT"/>
    <property type="match status" value="1"/>
</dbReference>
<dbReference type="RefSeq" id="XP_010260530.2">
    <property type="nucleotide sequence ID" value="XM_010262228.2"/>
</dbReference>
<evidence type="ECO:0000256" key="1">
    <source>
        <dbReference type="ARBA" id="ARBA00009995"/>
    </source>
</evidence>
<dbReference type="GeneID" id="104599616"/>
<dbReference type="GO" id="GO:0035251">
    <property type="term" value="F:UDP-glucosyltransferase activity"/>
    <property type="evidence" value="ECO:0000318"/>
    <property type="project" value="GO_Central"/>
</dbReference>
<dbReference type="FunFam" id="3.40.50.2000:FF:000037">
    <property type="entry name" value="Glycosyltransferase"/>
    <property type="match status" value="1"/>
</dbReference>
<comment type="similarity">
    <text evidence="1 3">Belongs to the UDP-glycosyltransferase family.</text>
</comment>
<reference evidence="6" key="1">
    <citation type="submission" date="2025-08" db="UniProtKB">
        <authorList>
            <consortium name="RefSeq"/>
        </authorList>
    </citation>
    <scope>IDENTIFICATION</scope>
</reference>
<evidence type="ECO:0000313" key="5">
    <source>
        <dbReference type="Proteomes" id="UP000189703"/>
    </source>
</evidence>
<dbReference type="InterPro" id="IPR002213">
    <property type="entry name" value="UDP_glucos_trans"/>
</dbReference>